<dbReference type="OrthoDB" id="2669721at2759"/>
<accession>A0A0D0BW83</accession>
<protein>
    <submittedName>
        <fullName evidence="1">Uncharacterized protein</fullName>
    </submittedName>
</protein>
<gene>
    <name evidence="1" type="ORF">PAXRUDRAFT_18868</name>
</gene>
<dbReference type="EMBL" id="KN828005">
    <property type="protein sequence ID" value="KIK75582.1"/>
    <property type="molecule type" value="Genomic_DNA"/>
</dbReference>
<organism evidence="1 2">
    <name type="scientific">Paxillus rubicundulus Ve08.2h10</name>
    <dbReference type="NCBI Taxonomy" id="930991"/>
    <lineage>
        <taxon>Eukaryota</taxon>
        <taxon>Fungi</taxon>
        <taxon>Dikarya</taxon>
        <taxon>Basidiomycota</taxon>
        <taxon>Agaricomycotina</taxon>
        <taxon>Agaricomycetes</taxon>
        <taxon>Agaricomycetidae</taxon>
        <taxon>Boletales</taxon>
        <taxon>Paxilineae</taxon>
        <taxon>Paxillaceae</taxon>
        <taxon>Paxillus</taxon>
    </lineage>
</organism>
<dbReference type="Proteomes" id="UP000054538">
    <property type="component" value="Unassembled WGS sequence"/>
</dbReference>
<dbReference type="HOGENOM" id="CLU_758884_0_0_1"/>
<reference evidence="2" key="2">
    <citation type="submission" date="2015-01" db="EMBL/GenBank/DDBJ databases">
        <title>Evolutionary Origins and Diversification of the Mycorrhizal Mutualists.</title>
        <authorList>
            <consortium name="DOE Joint Genome Institute"/>
            <consortium name="Mycorrhizal Genomics Consortium"/>
            <person name="Kohler A."/>
            <person name="Kuo A."/>
            <person name="Nagy L.G."/>
            <person name="Floudas D."/>
            <person name="Copeland A."/>
            <person name="Barry K.W."/>
            <person name="Cichocki N."/>
            <person name="Veneault-Fourrey C."/>
            <person name="LaButti K."/>
            <person name="Lindquist E.A."/>
            <person name="Lipzen A."/>
            <person name="Lundell T."/>
            <person name="Morin E."/>
            <person name="Murat C."/>
            <person name="Riley R."/>
            <person name="Ohm R."/>
            <person name="Sun H."/>
            <person name="Tunlid A."/>
            <person name="Henrissat B."/>
            <person name="Grigoriev I.V."/>
            <person name="Hibbett D.S."/>
            <person name="Martin F."/>
        </authorList>
    </citation>
    <scope>NUCLEOTIDE SEQUENCE [LARGE SCALE GENOMIC DNA]</scope>
    <source>
        <strain evidence="2">Ve08.2h10</strain>
    </source>
</reference>
<proteinExistence type="predicted"/>
<evidence type="ECO:0000313" key="1">
    <source>
        <dbReference type="EMBL" id="KIK75582.1"/>
    </source>
</evidence>
<name>A0A0D0BW83_9AGAM</name>
<dbReference type="InParanoid" id="A0A0D0BW83"/>
<sequence>MVGHSGKNGCRIYCGVVSRRKTNGRHYYPVLIKPRDRCVAGSDHVDYNVFDLPSGNSHTYTQNLKELISSPNQTQYYKRKTSTGITKAPLILGMSPSHSLGVPYCMTTDIMHLAGNLSDLLISLWCGMIDCDPSDAINSWDWVVLSDGVIWDAYGVSVHEAGSHLPGSFGIRPHNIAEKLTSGYKTYSQAIQTFLGVGHPIPPFKRWARLRLKNRQIAQSAWRETLKAAHGNLRISRNVSFSFLADMHFGEIQYFARLPYCVDEETQDYDYHNIAIIKLYSHPDEDLFHLSSQTVTTCNLSNELIVIDVKQIKSVVAMIPRRLRLPSCIEEERFCVLSQPGLDVSLLGMPYDIFEDEDNVGGNVK</sequence>
<dbReference type="AlphaFoldDB" id="A0A0D0BW83"/>
<dbReference type="STRING" id="930991.A0A0D0BW83"/>
<keyword evidence="2" id="KW-1185">Reference proteome</keyword>
<evidence type="ECO:0000313" key="2">
    <source>
        <dbReference type="Proteomes" id="UP000054538"/>
    </source>
</evidence>
<reference evidence="1 2" key="1">
    <citation type="submission" date="2014-04" db="EMBL/GenBank/DDBJ databases">
        <authorList>
            <consortium name="DOE Joint Genome Institute"/>
            <person name="Kuo A."/>
            <person name="Kohler A."/>
            <person name="Jargeat P."/>
            <person name="Nagy L.G."/>
            <person name="Floudas D."/>
            <person name="Copeland A."/>
            <person name="Barry K.W."/>
            <person name="Cichocki N."/>
            <person name="Veneault-Fourrey C."/>
            <person name="LaButti K."/>
            <person name="Lindquist E.A."/>
            <person name="Lipzen A."/>
            <person name="Lundell T."/>
            <person name="Morin E."/>
            <person name="Murat C."/>
            <person name="Sun H."/>
            <person name="Tunlid A."/>
            <person name="Henrissat B."/>
            <person name="Grigoriev I.V."/>
            <person name="Hibbett D.S."/>
            <person name="Martin F."/>
            <person name="Nordberg H.P."/>
            <person name="Cantor M.N."/>
            <person name="Hua S.X."/>
        </authorList>
    </citation>
    <scope>NUCLEOTIDE SEQUENCE [LARGE SCALE GENOMIC DNA]</scope>
    <source>
        <strain evidence="1 2">Ve08.2h10</strain>
    </source>
</reference>